<protein>
    <submittedName>
        <fullName evidence="1">Uncharacterized protein</fullName>
    </submittedName>
</protein>
<reference evidence="1 2" key="1">
    <citation type="submission" date="2022-04" db="EMBL/GenBank/DDBJ databases">
        <title>Genome sequence of C. roseum typestrain.</title>
        <authorList>
            <person name="Poehlein A."/>
            <person name="Schoch T."/>
            <person name="Duerre P."/>
            <person name="Daniel R."/>
        </authorList>
    </citation>
    <scope>NUCLEOTIDE SEQUENCE [LARGE SCALE GENOMIC DNA]</scope>
    <source>
        <strain evidence="1 2">DSM 7320</strain>
    </source>
</reference>
<name>A0A1S8LV05_9CLOT</name>
<accession>A0A1S8LV05</accession>
<gene>
    <name evidence="1" type="ORF">CROST_043900</name>
</gene>
<dbReference type="KEGG" id="crw:CROST_043900"/>
<dbReference type="EMBL" id="CP096983">
    <property type="protein sequence ID" value="URZ13624.1"/>
    <property type="molecule type" value="Genomic_DNA"/>
</dbReference>
<dbReference type="STRING" id="84029.CROST_01050"/>
<dbReference type="AlphaFoldDB" id="A0A1S8LV05"/>
<organism evidence="1 2">
    <name type="scientific">Clostridium felsineum</name>
    <dbReference type="NCBI Taxonomy" id="36839"/>
    <lineage>
        <taxon>Bacteria</taxon>
        <taxon>Bacillati</taxon>
        <taxon>Bacillota</taxon>
        <taxon>Clostridia</taxon>
        <taxon>Eubacteriales</taxon>
        <taxon>Clostridiaceae</taxon>
        <taxon>Clostridium</taxon>
    </lineage>
</organism>
<proteinExistence type="predicted"/>
<dbReference type="Proteomes" id="UP000190951">
    <property type="component" value="Chromosome"/>
</dbReference>
<evidence type="ECO:0000313" key="1">
    <source>
        <dbReference type="EMBL" id="URZ13624.1"/>
    </source>
</evidence>
<sequence>MGILVVKLNPYADFLAGINAAELFVLALMEVANFALKQKESQYREAVRLITAIEYGTACVFFILKVITGILGVTLIKEAYTLKPDSIFGNPDKVSLVLFVISMICNVVVLLTFIYKKRESKKSSSSRVHVNREKYKKINRLCFIGIVISLLVGYINPYEHYISFFVNLWYPLALFIYLINIKAATKAAESKIFKNELNALGQNHLKTFYSKKIKIFMIAMLCFLKIVWAIVEYIFYIDKTDLSINLFKNDFLMKNAFWMFILSTISEIVVLIIYSIRIWKENKEEEVTVICS</sequence>
<keyword evidence="2" id="KW-1185">Reference proteome</keyword>
<evidence type="ECO:0000313" key="2">
    <source>
        <dbReference type="Proteomes" id="UP000190951"/>
    </source>
</evidence>